<protein>
    <submittedName>
        <fullName evidence="1">Uncharacterized protein</fullName>
    </submittedName>
</protein>
<sequence length="43" mass="5086">MRFILSLAVFICVIFQLLAKYIKNPYNMIYVIHNHEKKSEGSL</sequence>
<dbReference type="AlphaFoldDB" id="A0A1I3CUU6"/>
<accession>A0A1I3CUU6</accession>
<name>A0A1I3CUU6_SELRU</name>
<dbReference type="EMBL" id="FOQK01000004">
    <property type="protein sequence ID" value="SFH78128.1"/>
    <property type="molecule type" value="Genomic_DNA"/>
</dbReference>
<evidence type="ECO:0000313" key="1">
    <source>
        <dbReference type="EMBL" id="SFH78128.1"/>
    </source>
</evidence>
<reference evidence="1 2" key="1">
    <citation type="submission" date="2016-10" db="EMBL/GenBank/DDBJ databases">
        <authorList>
            <person name="de Groot N.N."/>
        </authorList>
    </citation>
    <scope>NUCLEOTIDE SEQUENCE [LARGE SCALE GENOMIC DNA]</scope>
    <source>
        <strain evidence="1 2">Z108</strain>
    </source>
</reference>
<gene>
    <name evidence="1" type="ORF">SAMN04487861_104140</name>
</gene>
<dbReference type="Proteomes" id="UP000183639">
    <property type="component" value="Unassembled WGS sequence"/>
</dbReference>
<evidence type="ECO:0000313" key="2">
    <source>
        <dbReference type="Proteomes" id="UP000183639"/>
    </source>
</evidence>
<organism evidence="1 2">
    <name type="scientific">Selenomonas ruminantium</name>
    <dbReference type="NCBI Taxonomy" id="971"/>
    <lineage>
        <taxon>Bacteria</taxon>
        <taxon>Bacillati</taxon>
        <taxon>Bacillota</taxon>
        <taxon>Negativicutes</taxon>
        <taxon>Selenomonadales</taxon>
        <taxon>Selenomonadaceae</taxon>
        <taxon>Selenomonas</taxon>
    </lineage>
</organism>
<proteinExistence type="predicted"/>